<evidence type="ECO:0000256" key="8">
    <source>
        <dbReference type="ARBA" id="ARBA00022840"/>
    </source>
</evidence>
<dbReference type="GO" id="GO:0005524">
    <property type="term" value="F:ATP binding"/>
    <property type="evidence" value="ECO:0007669"/>
    <property type="project" value="UniProtKB-KW"/>
</dbReference>
<dbReference type="CDD" id="cd00075">
    <property type="entry name" value="HATPase"/>
    <property type="match status" value="1"/>
</dbReference>
<keyword evidence="13" id="KW-1185">Reference proteome</keyword>
<dbReference type="EC" id="2.7.13.3" evidence="3"/>
<reference evidence="12 13" key="1">
    <citation type="submission" date="2019-02" db="EMBL/GenBank/DDBJ databases">
        <title>Ureibacillus thermophilus.</title>
        <authorList>
            <person name="Sunny J.S."/>
            <person name="Natarajan A."/>
            <person name="Saleena L.M."/>
        </authorList>
    </citation>
    <scope>NUCLEOTIDE SEQUENCE [LARGE SCALE GENOMIC DNA]</scope>
    <source>
        <strain evidence="12 13">LM102</strain>
    </source>
</reference>
<evidence type="ECO:0000256" key="1">
    <source>
        <dbReference type="ARBA" id="ARBA00000085"/>
    </source>
</evidence>
<evidence type="ECO:0000313" key="13">
    <source>
        <dbReference type="Proteomes" id="UP000291151"/>
    </source>
</evidence>
<dbReference type="InterPro" id="IPR036097">
    <property type="entry name" value="HisK_dim/P_sf"/>
</dbReference>
<dbReference type="PROSITE" id="PS50109">
    <property type="entry name" value="HIS_KIN"/>
    <property type="match status" value="1"/>
</dbReference>
<sequence length="447" mass="52015">MEINKVKLRLTLLYTGSLLLILILFILVLYLFISNAINKQEIEELEQFYEKENHEFIEELFKNHYGYGDIRLVPESKRMFDEYEEEEHDEFDDDEYEEIEPVKYRPERDIFYYVFDENSRLIEGEGTIRGFEEYFEETDFDSPASKIIREIEWEKVHILYIYYPLQVDGQNIGSVMVGKNITDEKHLIQRIIWILLFLTVFFSLLFALAGNFFAGQAMKPILKAYEKQRKFVSDASHELRTPLSVFYSSIDVLSSEEEENLSPFGKQVLEDVKQEAEMMHKLLDDLLFLARHDQGNFKLELEEFDLSSMVHSLLNRFKRILPSQLTLKENIENGIQIKADKVRIQQLLYILLDNAARYTKEGSITCSLAAQGEKIVLSVKDTGIGISPKDLEHIFERFYRGDESRKRNGTGLGLAIAKTIVEAHGGEIAVKSEVGKGTEFLIKLNKH</sequence>
<evidence type="ECO:0000259" key="11">
    <source>
        <dbReference type="PROSITE" id="PS50109"/>
    </source>
</evidence>
<dbReference type="GO" id="GO:0004721">
    <property type="term" value="F:phosphoprotein phosphatase activity"/>
    <property type="evidence" value="ECO:0007669"/>
    <property type="project" value="TreeGrafter"/>
</dbReference>
<dbReference type="InterPro" id="IPR005467">
    <property type="entry name" value="His_kinase_dom"/>
</dbReference>
<evidence type="ECO:0000256" key="10">
    <source>
        <dbReference type="SAM" id="Phobius"/>
    </source>
</evidence>
<dbReference type="GO" id="GO:0016036">
    <property type="term" value="P:cellular response to phosphate starvation"/>
    <property type="evidence" value="ECO:0007669"/>
    <property type="project" value="TreeGrafter"/>
</dbReference>
<proteinExistence type="predicted"/>
<dbReference type="InterPro" id="IPR036890">
    <property type="entry name" value="HATPase_C_sf"/>
</dbReference>
<dbReference type="PANTHER" id="PTHR45453:SF1">
    <property type="entry name" value="PHOSPHATE REGULON SENSOR PROTEIN PHOR"/>
    <property type="match status" value="1"/>
</dbReference>
<dbReference type="Pfam" id="PF02518">
    <property type="entry name" value="HATPase_c"/>
    <property type="match status" value="1"/>
</dbReference>
<keyword evidence="7 12" id="KW-0418">Kinase</keyword>
<dbReference type="CDD" id="cd00082">
    <property type="entry name" value="HisKA"/>
    <property type="match status" value="1"/>
</dbReference>
<keyword evidence="6" id="KW-0547">Nucleotide-binding</keyword>
<dbReference type="GO" id="GO:0005886">
    <property type="term" value="C:plasma membrane"/>
    <property type="evidence" value="ECO:0007669"/>
    <property type="project" value="UniProtKB-SubCell"/>
</dbReference>
<dbReference type="PANTHER" id="PTHR45453">
    <property type="entry name" value="PHOSPHATE REGULON SENSOR PROTEIN PHOR"/>
    <property type="match status" value="1"/>
</dbReference>
<dbReference type="KEGG" id="uth:DKZ56_00225"/>
<name>A0A4P6URB4_9BACL</name>
<dbReference type="PRINTS" id="PR00344">
    <property type="entry name" value="BCTRLSENSOR"/>
</dbReference>
<evidence type="ECO:0000256" key="4">
    <source>
        <dbReference type="ARBA" id="ARBA00022553"/>
    </source>
</evidence>
<feature type="domain" description="Histidine kinase" evidence="11">
    <location>
        <begin position="234"/>
        <end position="447"/>
    </location>
</feature>
<evidence type="ECO:0000256" key="9">
    <source>
        <dbReference type="ARBA" id="ARBA00023012"/>
    </source>
</evidence>
<dbReference type="FunFam" id="3.30.565.10:FF:000006">
    <property type="entry name" value="Sensor histidine kinase WalK"/>
    <property type="match status" value="1"/>
</dbReference>
<dbReference type="Proteomes" id="UP000291151">
    <property type="component" value="Chromosome"/>
</dbReference>
<evidence type="ECO:0000256" key="7">
    <source>
        <dbReference type="ARBA" id="ARBA00022777"/>
    </source>
</evidence>
<comment type="subcellular location">
    <subcellularLocation>
        <location evidence="2">Cell membrane</location>
        <topology evidence="2">Multi-pass membrane protein</topology>
    </subcellularLocation>
</comment>
<keyword evidence="10" id="KW-1133">Transmembrane helix</keyword>
<dbReference type="SUPFAM" id="SSF55874">
    <property type="entry name" value="ATPase domain of HSP90 chaperone/DNA topoisomerase II/histidine kinase"/>
    <property type="match status" value="1"/>
</dbReference>
<dbReference type="Gene3D" id="3.30.565.10">
    <property type="entry name" value="Histidine kinase-like ATPase, C-terminal domain"/>
    <property type="match status" value="1"/>
</dbReference>
<dbReference type="SMART" id="SM00387">
    <property type="entry name" value="HATPase_c"/>
    <property type="match status" value="1"/>
</dbReference>
<dbReference type="EMBL" id="CP036528">
    <property type="protein sequence ID" value="QBK24476.1"/>
    <property type="molecule type" value="Genomic_DNA"/>
</dbReference>
<keyword evidence="5" id="KW-0808">Transferase</keyword>
<keyword evidence="4" id="KW-0597">Phosphoprotein</keyword>
<evidence type="ECO:0000313" key="12">
    <source>
        <dbReference type="EMBL" id="QBK24476.1"/>
    </source>
</evidence>
<dbReference type="InterPro" id="IPR003661">
    <property type="entry name" value="HisK_dim/P_dom"/>
</dbReference>
<dbReference type="Gene3D" id="1.10.287.130">
    <property type="match status" value="1"/>
</dbReference>
<evidence type="ECO:0000256" key="3">
    <source>
        <dbReference type="ARBA" id="ARBA00012438"/>
    </source>
</evidence>
<dbReference type="SMART" id="SM00388">
    <property type="entry name" value="HisKA"/>
    <property type="match status" value="1"/>
</dbReference>
<organism evidence="12 13">
    <name type="scientific">Ureibacillus thermophilus</name>
    <dbReference type="NCBI Taxonomy" id="367743"/>
    <lineage>
        <taxon>Bacteria</taxon>
        <taxon>Bacillati</taxon>
        <taxon>Bacillota</taxon>
        <taxon>Bacilli</taxon>
        <taxon>Bacillales</taxon>
        <taxon>Caryophanaceae</taxon>
        <taxon>Ureibacillus</taxon>
    </lineage>
</organism>
<evidence type="ECO:0000256" key="2">
    <source>
        <dbReference type="ARBA" id="ARBA00004651"/>
    </source>
</evidence>
<gene>
    <name evidence="12" type="ORF">DKZ56_00225</name>
</gene>
<dbReference type="InterPro" id="IPR050351">
    <property type="entry name" value="BphY/WalK/GraS-like"/>
</dbReference>
<accession>A0A4P6URB4</accession>
<evidence type="ECO:0000256" key="5">
    <source>
        <dbReference type="ARBA" id="ARBA00022679"/>
    </source>
</evidence>
<evidence type="ECO:0000256" key="6">
    <source>
        <dbReference type="ARBA" id="ARBA00022741"/>
    </source>
</evidence>
<feature type="transmembrane region" description="Helical" evidence="10">
    <location>
        <begin position="12"/>
        <end position="33"/>
    </location>
</feature>
<protein>
    <recommendedName>
        <fullName evidence="3">histidine kinase</fullName>
        <ecNumber evidence="3">2.7.13.3</ecNumber>
    </recommendedName>
</protein>
<dbReference type="InterPro" id="IPR004358">
    <property type="entry name" value="Sig_transdc_His_kin-like_C"/>
</dbReference>
<keyword evidence="10" id="KW-0472">Membrane</keyword>
<dbReference type="RefSeq" id="WP_208650756.1">
    <property type="nucleotide sequence ID" value="NZ_CP036528.1"/>
</dbReference>
<dbReference type="GO" id="GO:0000155">
    <property type="term" value="F:phosphorelay sensor kinase activity"/>
    <property type="evidence" value="ECO:0007669"/>
    <property type="project" value="InterPro"/>
</dbReference>
<keyword evidence="9" id="KW-0902">Two-component regulatory system</keyword>
<dbReference type="AlphaFoldDB" id="A0A4P6URB4"/>
<keyword evidence="8" id="KW-0067">ATP-binding</keyword>
<comment type="catalytic activity">
    <reaction evidence="1">
        <text>ATP + protein L-histidine = ADP + protein N-phospho-L-histidine.</text>
        <dbReference type="EC" id="2.7.13.3"/>
    </reaction>
</comment>
<keyword evidence="10" id="KW-0812">Transmembrane</keyword>
<dbReference type="Pfam" id="PF00512">
    <property type="entry name" value="HisKA"/>
    <property type="match status" value="1"/>
</dbReference>
<dbReference type="SUPFAM" id="SSF47384">
    <property type="entry name" value="Homodimeric domain of signal transducing histidine kinase"/>
    <property type="match status" value="1"/>
</dbReference>
<dbReference type="InterPro" id="IPR003594">
    <property type="entry name" value="HATPase_dom"/>
</dbReference>
<feature type="transmembrane region" description="Helical" evidence="10">
    <location>
        <begin position="191"/>
        <end position="214"/>
    </location>
</feature>